<comment type="caution">
    <text evidence="1">The sequence shown here is derived from an EMBL/GenBank/DDBJ whole genome shotgun (WGS) entry which is preliminary data.</text>
</comment>
<dbReference type="EMBL" id="JACHIR010000001">
    <property type="protein sequence ID" value="MBB5891469.1"/>
    <property type="molecule type" value="Genomic_DNA"/>
</dbReference>
<dbReference type="AlphaFoldDB" id="A0A7W9KGN6"/>
<organism evidence="1 2">
    <name type="scientific">Kutzneria kofuensis</name>
    <dbReference type="NCBI Taxonomy" id="103725"/>
    <lineage>
        <taxon>Bacteria</taxon>
        <taxon>Bacillati</taxon>
        <taxon>Actinomycetota</taxon>
        <taxon>Actinomycetes</taxon>
        <taxon>Pseudonocardiales</taxon>
        <taxon>Pseudonocardiaceae</taxon>
        <taxon>Kutzneria</taxon>
    </lineage>
</organism>
<protein>
    <recommendedName>
        <fullName evidence="3">Glycosyl hydrolase family 39</fullName>
    </recommendedName>
</protein>
<evidence type="ECO:0008006" key="3">
    <source>
        <dbReference type="Google" id="ProtNLM"/>
    </source>
</evidence>
<accession>A0A7W9KGN6</accession>
<dbReference type="Gene3D" id="2.60.40.1500">
    <property type="entry name" value="Glycosyl hydrolase domain, family 39"/>
    <property type="match status" value="1"/>
</dbReference>
<proteinExistence type="predicted"/>
<dbReference type="InterPro" id="IPR017853">
    <property type="entry name" value="GH"/>
</dbReference>
<reference evidence="1 2" key="1">
    <citation type="submission" date="2020-08" db="EMBL/GenBank/DDBJ databases">
        <title>Sequencing the genomes of 1000 actinobacteria strains.</title>
        <authorList>
            <person name="Klenk H.-P."/>
        </authorList>
    </citation>
    <scope>NUCLEOTIDE SEQUENCE [LARGE SCALE GENOMIC DNA]</scope>
    <source>
        <strain evidence="1 2">DSM 43851</strain>
    </source>
</reference>
<sequence length="559" mass="61067">MRTGDGVRAKTSRLMPAPGRRGWGVPVLTLALLLTCSAAGLAPRGVADTVAVAGVSVDFSQEQGPLWHGERYNNFTQAKTWQSARASDVAYLNQVGLHGKVYRAWAKVDWCGGSTTSCTLSSDPASPTGDVAGYLADASAVSDSVLLNLDVTGLIQQGKPPAQAKPVIEEIVKTVKTRYPKVKYLEAFNEPDAPQNRGFMTPDKVYPYYAAFYQVANEVNAELMPNTPLRIGGPAFFELDPTWINKFLDDYAADTDPAKRLDFFSYHGYVEFGDMATVQDPHFYKDDPRQVESQHARLQSMFAAHHVDPDLPTFVTETGVYPGLLCDDCADTDPTTTTTPWSTSDYVRQAAGAASVLYWYGNQPDTYAFNWVTRHSSNERKDEFVTRGPGCTSITAADRTTTTTNCPNGPVENTFTPYGNSLLMQSMMKTKKVSATSDSLTDKGLGVYALAAKDKTGASVMVWNYQDTNSGAFHATINLSHLPSNLSGRPVDVKVYRVDQNTSNYYSNPNDTDQAKGHLQQVDERTVTSTGNYCYQAELGPNAMYLVLFTPMSGSQGAK</sequence>
<gene>
    <name evidence="1" type="ORF">BJ998_002665</name>
</gene>
<evidence type="ECO:0000313" key="2">
    <source>
        <dbReference type="Proteomes" id="UP000585638"/>
    </source>
</evidence>
<name>A0A7W9KGN6_9PSEU</name>
<dbReference type="Gene3D" id="3.20.20.80">
    <property type="entry name" value="Glycosidases"/>
    <property type="match status" value="1"/>
</dbReference>
<dbReference type="Proteomes" id="UP000585638">
    <property type="component" value="Unassembled WGS sequence"/>
</dbReference>
<evidence type="ECO:0000313" key="1">
    <source>
        <dbReference type="EMBL" id="MBB5891469.1"/>
    </source>
</evidence>
<dbReference type="SUPFAM" id="SSF51445">
    <property type="entry name" value="(Trans)glycosidases"/>
    <property type="match status" value="1"/>
</dbReference>
<keyword evidence="2" id="KW-1185">Reference proteome</keyword>
<dbReference type="RefSeq" id="WP_184861566.1">
    <property type="nucleotide sequence ID" value="NZ_JACHIR010000001.1"/>
</dbReference>